<comment type="caution">
    <text evidence="2">The sequence shown here is derived from an EMBL/GenBank/DDBJ whole genome shotgun (WGS) entry which is preliminary data.</text>
</comment>
<feature type="region of interest" description="Disordered" evidence="1">
    <location>
        <begin position="47"/>
        <end position="144"/>
    </location>
</feature>
<feature type="region of interest" description="Disordered" evidence="1">
    <location>
        <begin position="460"/>
        <end position="483"/>
    </location>
</feature>
<feature type="compositionally biased region" description="Polar residues" evidence="1">
    <location>
        <begin position="47"/>
        <end position="77"/>
    </location>
</feature>
<dbReference type="OMA" id="DHATPYG"/>
<evidence type="ECO:0000256" key="1">
    <source>
        <dbReference type="SAM" id="MobiDB-lite"/>
    </source>
</evidence>
<feature type="compositionally biased region" description="Pro residues" evidence="1">
    <location>
        <begin position="109"/>
        <end position="131"/>
    </location>
</feature>
<dbReference type="EMBL" id="JAHRHJ020000009">
    <property type="protein sequence ID" value="KAH9301177.1"/>
    <property type="molecule type" value="Genomic_DNA"/>
</dbReference>
<feature type="compositionally biased region" description="Basic and acidic residues" evidence="1">
    <location>
        <begin position="361"/>
        <end position="376"/>
    </location>
</feature>
<feature type="compositionally biased region" description="Polar residues" evidence="1">
    <location>
        <begin position="11"/>
        <end position="23"/>
    </location>
</feature>
<gene>
    <name evidence="2" type="ORF">KI387_012760</name>
</gene>
<organism evidence="2 3">
    <name type="scientific">Taxus chinensis</name>
    <name type="common">Chinese yew</name>
    <name type="synonym">Taxus wallichiana var. chinensis</name>
    <dbReference type="NCBI Taxonomy" id="29808"/>
    <lineage>
        <taxon>Eukaryota</taxon>
        <taxon>Viridiplantae</taxon>
        <taxon>Streptophyta</taxon>
        <taxon>Embryophyta</taxon>
        <taxon>Tracheophyta</taxon>
        <taxon>Spermatophyta</taxon>
        <taxon>Pinopsida</taxon>
        <taxon>Pinidae</taxon>
        <taxon>Conifers II</taxon>
        <taxon>Cupressales</taxon>
        <taxon>Taxaceae</taxon>
        <taxon>Taxus</taxon>
    </lineage>
</organism>
<protein>
    <submittedName>
        <fullName evidence="2">Uncharacterized protein</fullName>
    </submittedName>
</protein>
<dbReference type="Proteomes" id="UP000824469">
    <property type="component" value="Unassembled WGS sequence"/>
</dbReference>
<sequence>MEKKKKREKPSLNNTTETEAADSQQKEGEIQGGVTVAKRFYRVESPMQENATGVHHQSPQILQWPYTPQTQPEQSLQFPAHSCQVQQPHPPVRHQHQQQVHHGALPQGQPQPQPQPLPLPQSQPQPQPQPQPQQQSVPYWPHTEYPAIAPPSGPFYPFPPGSNDSNWQATAYAGAHPTSDHATPYGYQGGYAYPVGYPGPWDPAAWWAHSHHQSPYPFPYPPFGGGYGYMTPPAPPTVGTAPSGACQRGIIRPPAGLSQKHQRLWEAQSMENVQLWGALARAESEIAAYRGRLMKLESDLFAMKAHHDAAVDGSAVANTAPQTARKGRNKRATVVTASALPSSDNVQPRSRGRKVTTYKTVTEEKEKNDGEEKESKYEVKEKVSTLTIVPQGIPAPEEEQVKVAAVLLNGNDFELDKNKSRITSDFPTAVICHNHAFSSDTDNVQYGTVSQISTFGTSLPVTGRKENGNEHAAERKGPLIGSTPNLNFMESKASESGEDGSASYRGVSNRVNGWAAAATAGDGVRNLMLEGRMHTFYDHGNSMRSDPVRSGKLLSPWGYVCEDASEEQDDVVPSGKEEDDEEMEEDADSALNGVRRQKGESILRLDSTSGIPK</sequence>
<feature type="region of interest" description="Disordered" evidence="1">
    <location>
        <begin position="563"/>
        <end position="613"/>
    </location>
</feature>
<name>A0AA38CPJ6_TAXCH</name>
<feature type="compositionally biased region" description="Low complexity" evidence="1">
    <location>
        <begin position="97"/>
        <end position="108"/>
    </location>
</feature>
<feature type="region of interest" description="Disordered" evidence="1">
    <location>
        <begin position="1"/>
        <end position="33"/>
    </location>
</feature>
<accession>A0AA38CPJ6</accession>
<feature type="compositionally biased region" description="Basic and acidic residues" evidence="1">
    <location>
        <begin position="463"/>
        <end position="477"/>
    </location>
</feature>
<evidence type="ECO:0000313" key="2">
    <source>
        <dbReference type="EMBL" id="KAH9301177.1"/>
    </source>
</evidence>
<feature type="non-terminal residue" evidence="2">
    <location>
        <position position="613"/>
    </location>
</feature>
<feature type="compositionally biased region" description="Acidic residues" evidence="1">
    <location>
        <begin position="577"/>
        <end position="588"/>
    </location>
</feature>
<feature type="region of interest" description="Disordered" evidence="1">
    <location>
        <begin position="319"/>
        <end position="376"/>
    </location>
</feature>
<dbReference type="AlphaFoldDB" id="A0AA38CPJ6"/>
<proteinExistence type="predicted"/>
<reference evidence="2 3" key="1">
    <citation type="journal article" date="2021" name="Nat. Plants">
        <title>The Taxus genome provides insights into paclitaxel biosynthesis.</title>
        <authorList>
            <person name="Xiong X."/>
            <person name="Gou J."/>
            <person name="Liao Q."/>
            <person name="Li Y."/>
            <person name="Zhou Q."/>
            <person name="Bi G."/>
            <person name="Li C."/>
            <person name="Du R."/>
            <person name="Wang X."/>
            <person name="Sun T."/>
            <person name="Guo L."/>
            <person name="Liang H."/>
            <person name="Lu P."/>
            <person name="Wu Y."/>
            <person name="Zhang Z."/>
            <person name="Ro D.K."/>
            <person name="Shang Y."/>
            <person name="Huang S."/>
            <person name="Yan J."/>
        </authorList>
    </citation>
    <scope>NUCLEOTIDE SEQUENCE [LARGE SCALE GENOMIC DNA]</scope>
    <source>
        <strain evidence="2">Ta-2019</strain>
    </source>
</reference>
<keyword evidence="3" id="KW-1185">Reference proteome</keyword>
<feature type="compositionally biased region" description="Polar residues" evidence="1">
    <location>
        <begin position="335"/>
        <end position="348"/>
    </location>
</feature>
<evidence type="ECO:0000313" key="3">
    <source>
        <dbReference type="Proteomes" id="UP000824469"/>
    </source>
</evidence>